<evidence type="ECO:0000259" key="3">
    <source>
        <dbReference type="PROSITE" id="PS50966"/>
    </source>
</evidence>
<comment type="caution">
    <text evidence="6">The sequence shown here is derived from an EMBL/GenBank/DDBJ whole genome shotgun (WGS) entry which is preliminary data.</text>
</comment>
<dbReference type="Gene3D" id="3.40.50.300">
    <property type="entry name" value="P-loop containing nucleotide triphosphate hydrolases"/>
    <property type="match status" value="1"/>
</dbReference>
<keyword evidence="2" id="KW-0863">Zinc-finger</keyword>
<dbReference type="PANTHER" id="PTHR10799">
    <property type="entry name" value="SNF2/RAD54 HELICASE FAMILY"/>
    <property type="match status" value="1"/>
</dbReference>
<dbReference type="GO" id="GO:0004386">
    <property type="term" value="F:helicase activity"/>
    <property type="evidence" value="ECO:0007669"/>
    <property type="project" value="UniProtKB-KW"/>
</dbReference>
<dbReference type="GO" id="GO:0016787">
    <property type="term" value="F:hydrolase activity"/>
    <property type="evidence" value="ECO:0007669"/>
    <property type="project" value="UniProtKB-KW"/>
</dbReference>
<accession>A0A318SC75</accession>
<dbReference type="Pfam" id="PF04434">
    <property type="entry name" value="SWIM"/>
    <property type="match status" value="1"/>
</dbReference>
<dbReference type="PROSITE" id="PS51192">
    <property type="entry name" value="HELICASE_ATP_BIND_1"/>
    <property type="match status" value="1"/>
</dbReference>
<evidence type="ECO:0000256" key="1">
    <source>
        <dbReference type="ARBA" id="ARBA00022801"/>
    </source>
</evidence>
<organism evidence="6 7">
    <name type="scientific">Xylophilus ampelinus</name>
    <dbReference type="NCBI Taxonomy" id="54067"/>
    <lineage>
        <taxon>Bacteria</taxon>
        <taxon>Pseudomonadati</taxon>
        <taxon>Pseudomonadota</taxon>
        <taxon>Betaproteobacteria</taxon>
        <taxon>Burkholderiales</taxon>
        <taxon>Xylophilus</taxon>
    </lineage>
</organism>
<dbReference type="PROSITE" id="PS50966">
    <property type="entry name" value="ZF_SWIM"/>
    <property type="match status" value="1"/>
</dbReference>
<dbReference type="SMART" id="SM00487">
    <property type="entry name" value="DEXDc"/>
    <property type="match status" value="1"/>
</dbReference>
<feature type="domain" description="Helicase ATP-binding" evidence="4">
    <location>
        <begin position="714"/>
        <end position="874"/>
    </location>
</feature>
<keyword evidence="7" id="KW-1185">Reference proteome</keyword>
<dbReference type="Pfam" id="PF00271">
    <property type="entry name" value="Helicase_C"/>
    <property type="match status" value="1"/>
</dbReference>
<evidence type="ECO:0000259" key="5">
    <source>
        <dbReference type="PROSITE" id="PS51194"/>
    </source>
</evidence>
<dbReference type="CDD" id="cd18012">
    <property type="entry name" value="DEXQc_arch_SWI2_SNF2"/>
    <property type="match status" value="1"/>
</dbReference>
<evidence type="ECO:0000313" key="6">
    <source>
        <dbReference type="EMBL" id="PYE73839.1"/>
    </source>
</evidence>
<protein>
    <submittedName>
        <fullName evidence="6">SWIM zinc finger protein</fullName>
    </submittedName>
</protein>
<dbReference type="InterPro" id="IPR038718">
    <property type="entry name" value="SNF2-like_sf"/>
</dbReference>
<dbReference type="SUPFAM" id="SSF52540">
    <property type="entry name" value="P-loop containing nucleoside triphosphate hydrolases"/>
    <property type="match status" value="2"/>
</dbReference>
<keyword evidence="2" id="KW-0479">Metal-binding</keyword>
<dbReference type="Pfam" id="PF00176">
    <property type="entry name" value="SNF2-rel_dom"/>
    <property type="match status" value="1"/>
</dbReference>
<dbReference type="InterPro" id="IPR027417">
    <property type="entry name" value="P-loop_NTPase"/>
</dbReference>
<dbReference type="SMART" id="SM00490">
    <property type="entry name" value="HELICc"/>
    <property type="match status" value="1"/>
</dbReference>
<feature type="domain" description="SWIM-type" evidence="3">
    <location>
        <begin position="62"/>
        <end position="102"/>
    </location>
</feature>
<dbReference type="InterPro" id="IPR014001">
    <property type="entry name" value="Helicase_ATP-bd"/>
</dbReference>
<dbReference type="InterPro" id="IPR001650">
    <property type="entry name" value="Helicase_C-like"/>
</dbReference>
<evidence type="ECO:0000259" key="4">
    <source>
        <dbReference type="PROSITE" id="PS51192"/>
    </source>
</evidence>
<dbReference type="OrthoDB" id="9760715at2"/>
<name>A0A318SC75_9BURK</name>
<dbReference type="InterPro" id="IPR000330">
    <property type="entry name" value="SNF2_N"/>
</dbReference>
<dbReference type="InterPro" id="IPR007527">
    <property type="entry name" value="Znf_SWIM"/>
</dbReference>
<feature type="domain" description="Helicase C-terminal" evidence="5">
    <location>
        <begin position="1004"/>
        <end position="1155"/>
    </location>
</feature>
<dbReference type="PROSITE" id="PS51194">
    <property type="entry name" value="HELICASE_CTER"/>
    <property type="match status" value="1"/>
</dbReference>
<dbReference type="Gene3D" id="3.40.50.10810">
    <property type="entry name" value="Tandem AAA-ATPase domain"/>
    <property type="match status" value="1"/>
</dbReference>
<dbReference type="AlphaFoldDB" id="A0A318SC75"/>
<dbReference type="GO" id="GO:0005524">
    <property type="term" value="F:ATP binding"/>
    <property type="evidence" value="ECO:0007669"/>
    <property type="project" value="InterPro"/>
</dbReference>
<gene>
    <name evidence="6" type="ORF">DFQ15_13023</name>
</gene>
<sequence length="1169" mass="127479">MPGAPRFLLDPQSLRSHVPDAAYARGLDIYRRQQVLGHTLEASSSTEWRIDGEVQGTEREPYEITVLLEVDSKGRIVLFGSDCSCPVGRNCKHAVALTLRAAYKSKMTVVEPPPAPPSPSKTASQSAVTTVRASQVFAPPDATEGGRARPQAPPAEPPVLAQLDRWLDLFGTATAPPAQSPTVDRHVFLLHVQRPARSTTEAPRLALSWGMSHPLKRGGWTKVKTPYHYDSAMPTGASAVRSGFDDRECVRLIASLPRTGYSLNTGRLQGQAGLLALQLAAGTGRLFLADAQEQITGSPLRWQPPRTIAWQWKESTRASDAEPVWTLLPRLANATAQTLLFNGPPPLYLDTDQGCCGLAEATGVAAEHLPLLLDAPPIPQSAFERQQAVLLGRLAGLPLPPTVAVPETVQGVVPVAHLRLSAVPLAERATHGLLRAALLFDYDGMRHCWPHQEGCVLVQDGGRRVLLHRQLAAEMQARRALQALGLVDDGQGRHHLLPTTSRPGLSPWLEWACRDFAPLRETGCVLQVDGDLHGFVQQADALDVHLVSAGGETLALDGGTAEGAAPSPWFDLSLGIEIDGVRQNVLPWLPELLAQLRPTAEGNDLPEWIWRPRPDGGFLRLPSAPLKPWLQALIDLVGDRHAQDLEGTLLRLSRTEALRLTAAVGDGVAWHGADPLRGLLDTLSGQGALPAVPVPAGLRATLRPYQQHGLRWLQFLRAQGLAGILADDMGLGKTLQTLAHLLAEQEAGRLDRPCLVIAPVSLLGNWQREAARFAPSLRSRVWHGGGRHTQAAGFAQHDLVIAPYSLLQRDREQWMAQPWHLVVLDEAQNIKNASTQAAQVVAGLDARHRLCLSGTPLENHLGELWSLFHFLMPGFLGNQARFKELFRTPIEKHGDGERLGQLRRRVTPFLLRRGKSEVAGELPEKQETTVRIALGGAQADLYETIRLATEKAVRDALADKGLAKSQIQILDALLKLRQVCCDPRLLASVPAGQALRQSAKLDLLMEQLTEMLAEGRKVLVFSQFTTMLGLIETELAQRGMAWAKLTGQTKDRDRAIDRFTGGEVPLFLISLKAGGTGLNLPQADTVIHYDPWWNPAAEAQATGRAHRIGQTQRVMVYRLVAEGTIEERILALQERKAALADSLYSGAAARREPLFTETDVAELLRPLDG</sequence>
<dbReference type="Proteomes" id="UP000247540">
    <property type="component" value="Unassembled WGS sequence"/>
</dbReference>
<evidence type="ECO:0000256" key="2">
    <source>
        <dbReference type="PROSITE-ProRule" id="PRU00325"/>
    </source>
</evidence>
<proteinExistence type="predicted"/>
<dbReference type="CDD" id="cd18793">
    <property type="entry name" value="SF2_C_SNF"/>
    <property type="match status" value="1"/>
</dbReference>
<dbReference type="InterPro" id="IPR049730">
    <property type="entry name" value="SNF2/RAD54-like_C"/>
</dbReference>
<evidence type="ECO:0000313" key="7">
    <source>
        <dbReference type="Proteomes" id="UP000247540"/>
    </source>
</evidence>
<keyword evidence="2" id="KW-0862">Zinc</keyword>
<dbReference type="GO" id="GO:0008270">
    <property type="term" value="F:zinc ion binding"/>
    <property type="evidence" value="ECO:0007669"/>
    <property type="project" value="UniProtKB-KW"/>
</dbReference>
<reference evidence="6 7" key="1">
    <citation type="submission" date="2018-06" db="EMBL/GenBank/DDBJ databases">
        <title>Genomic Encyclopedia of Type Strains, Phase III (KMG-III): the genomes of soil and plant-associated and newly described type strains.</title>
        <authorList>
            <person name="Whitman W."/>
        </authorList>
    </citation>
    <scope>NUCLEOTIDE SEQUENCE [LARGE SCALE GENOMIC DNA]</scope>
    <source>
        <strain evidence="6 7">CECT 7646</strain>
    </source>
</reference>
<dbReference type="EMBL" id="QJTC01000030">
    <property type="protein sequence ID" value="PYE73839.1"/>
    <property type="molecule type" value="Genomic_DNA"/>
</dbReference>
<keyword evidence="1" id="KW-0378">Hydrolase</keyword>